<evidence type="ECO:0000313" key="2">
    <source>
        <dbReference type="Proteomes" id="UP001138686"/>
    </source>
</evidence>
<protein>
    <recommendedName>
        <fullName evidence="3">Lipocalin-like domain-containing protein</fullName>
    </recommendedName>
</protein>
<comment type="caution">
    <text evidence="1">The sequence shown here is derived from an EMBL/GenBank/DDBJ whole genome shotgun (WGS) entry which is preliminary data.</text>
</comment>
<keyword evidence="2" id="KW-1185">Reference proteome</keyword>
<sequence length="172" mass="18497">MKKIVFTLLIASLLFSCKKDDDGDSGTSLEGTWKLTSFTTETGFDFNEDGTASNNIMSETNCYQNETVLFNGNGSGTATNRSYADITLELVAGSTTEYEYSVTCVQETETNTFSWTQSGNTISITESGETISGTLSGSVLTIVIPSGFFVEVEEAGGTGFTTEDVTFVYTKQ</sequence>
<name>A0A9X1JXX9_9FLAO</name>
<dbReference type="EMBL" id="JAHWDP010000004">
    <property type="protein sequence ID" value="MBW2938598.1"/>
    <property type="molecule type" value="Genomic_DNA"/>
</dbReference>
<gene>
    <name evidence="1" type="ORF">KXJ69_10800</name>
</gene>
<dbReference type="Proteomes" id="UP001138686">
    <property type="component" value="Unassembled WGS sequence"/>
</dbReference>
<organism evidence="1 2">
    <name type="scientific">Halomarinibacterium sedimenti</name>
    <dbReference type="NCBI Taxonomy" id="2857106"/>
    <lineage>
        <taxon>Bacteria</taxon>
        <taxon>Pseudomonadati</taxon>
        <taxon>Bacteroidota</taxon>
        <taxon>Flavobacteriia</taxon>
        <taxon>Flavobacteriales</taxon>
        <taxon>Flavobacteriaceae</taxon>
        <taxon>Halomarinibacterium</taxon>
    </lineage>
</organism>
<reference evidence="1" key="1">
    <citation type="submission" date="2021-07" db="EMBL/GenBank/DDBJ databases">
        <title>Aureisphaera sp. CAU 1614 isolated from sea sediment.</title>
        <authorList>
            <person name="Kim W."/>
        </authorList>
    </citation>
    <scope>NUCLEOTIDE SEQUENCE</scope>
    <source>
        <strain evidence="1">CAU 1614</strain>
    </source>
</reference>
<accession>A0A9X1JXX9</accession>
<dbReference type="AlphaFoldDB" id="A0A9X1JXX9"/>
<dbReference type="PROSITE" id="PS51257">
    <property type="entry name" value="PROKAR_LIPOPROTEIN"/>
    <property type="match status" value="1"/>
</dbReference>
<dbReference type="RefSeq" id="WP_219053124.1">
    <property type="nucleotide sequence ID" value="NZ_JAHWDP010000004.1"/>
</dbReference>
<evidence type="ECO:0000313" key="1">
    <source>
        <dbReference type="EMBL" id="MBW2938598.1"/>
    </source>
</evidence>
<proteinExistence type="predicted"/>
<evidence type="ECO:0008006" key="3">
    <source>
        <dbReference type="Google" id="ProtNLM"/>
    </source>
</evidence>